<gene>
    <name evidence="3" type="ORF">C5L39_02655</name>
</gene>
<dbReference type="GO" id="GO:0006139">
    <property type="term" value="P:nucleobase-containing compound metabolic process"/>
    <property type="evidence" value="ECO:0007669"/>
    <property type="project" value="InterPro"/>
</dbReference>
<dbReference type="Pfam" id="PF01612">
    <property type="entry name" value="DNA_pol_A_exo1"/>
    <property type="match status" value="1"/>
</dbReference>
<organism evidence="3 4">
    <name type="scientific">Corynebacterium alimapuense</name>
    <dbReference type="NCBI Taxonomy" id="1576874"/>
    <lineage>
        <taxon>Bacteria</taxon>
        <taxon>Bacillati</taxon>
        <taxon>Actinomycetota</taxon>
        <taxon>Actinomycetes</taxon>
        <taxon>Mycobacteriales</taxon>
        <taxon>Corynebacteriaceae</taxon>
        <taxon>Corynebacterium</taxon>
    </lineage>
</organism>
<dbReference type="InterPro" id="IPR044876">
    <property type="entry name" value="HRDC_dom_sf"/>
</dbReference>
<dbReference type="InterPro" id="IPR010997">
    <property type="entry name" value="HRDC-like_sf"/>
</dbReference>
<evidence type="ECO:0000259" key="2">
    <source>
        <dbReference type="PROSITE" id="PS50967"/>
    </source>
</evidence>
<accession>A0A3M8K922</accession>
<dbReference type="InterPro" id="IPR002562">
    <property type="entry name" value="3'-5'_exonuclease_dom"/>
</dbReference>
<protein>
    <submittedName>
        <fullName evidence="3">Ribonuclease D</fullName>
    </submittedName>
</protein>
<dbReference type="SMART" id="SM00341">
    <property type="entry name" value="HRDC"/>
    <property type="match status" value="1"/>
</dbReference>
<evidence type="ECO:0000313" key="3">
    <source>
        <dbReference type="EMBL" id="RNE49285.1"/>
    </source>
</evidence>
<dbReference type="Gene3D" id="1.10.150.80">
    <property type="entry name" value="HRDC domain"/>
    <property type="match status" value="2"/>
</dbReference>
<feature type="domain" description="HRDC" evidence="2">
    <location>
        <begin position="222"/>
        <end position="301"/>
    </location>
</feature>
<dbReference type="InterPro" id="IPR012337">
    <property type="entry name" value="RNaseH-like_sf"/>
</dbReference>
<dbReference type="GO" id="GO:0008408">
    <property type="term" value="F:3'-5' exonuclease activity"/>
    <property type="evidence" value="ECO:0007669"/>
    <property type="project" value="InterPro"/>
</dbReference>
<dbReference type="AlphaFoldDB" id="A0A3M8K922"/>
<comment type="caution">
    <text evidence="3">The sequence shown here is derived from an EMBL/GenBank/DDBJ whole genome shotgun (WGS) entry which is preliminary data.</text>
</comment>
<dbReference type="GO" id="GO:0003676">
    <property type="term" value="F:nucleic acid binding"/>
    <property type="evidence" value="ECO:0007669"/>
    <property type="project" value="InterPro"/>
</dbReference>
<dbReference type="RefSeq" id="WP_123047332.1">
    <property type="nucleotide sequence ID" value="NZ_PTJO01000003.1"/>
</dbReference>
<sequence>MCSVLSSPSGVVPPLIDSPAGFSQAAEALAAGQGPVAIDTERASGFRYDDRAFLIQIRRRGVGTLLLDPEGHRDEFTKALAPVLNGLDWVIHAAISDLPCLAWLGLYPGRLFDTEVAGRLAGFDHVNLAAMTEAIFEVTLRKGHGAEDWSRRPLPADWLDYAALDVELLLELAEAMAELLDSQGKLEWADEEFEHIKASYAGMSGPPVATWRAAKGVSSLIRPEQLAIARELWLARESIAVDNDQAVSKVLPNRVLVEVARAVPRTPKKISQVKGFPARRKGATNFWFGVVNRALTSDSTTWPQRQRGPRSLPSRQPWSRDYPDSWSALEQARELIEQLSIDLDIPVENILRPAVLRIAAWQAAQERTVRTSDELAELLHDHDARAWQIELTVPLIAPVLLA</sequence>
<dbReference type="InterPro" id="IPR041605">
    <property type="entry name" value="Exo_C"/>
</dbReference>
<dbReference type="CDD" id="cd06142">
    <property type="entry name" value="RNaseD_exo"/>
    <property type="match status" value="1"/>
</dbReference>
<reference evidence="3 4" key="1">
    <citation type="submission" date="2018-02" db="EMBL/GenBank/DDBJ databases">
        <title>Corynebacterium alimpuense sp. nov., a marine obligate actinomycete isolated from sediments of Valparaiso bay, Chile.</title>
        <authorList>
            <person name="Claverias F."/>
            <person name="Gonzales-Siles L."/>
            <person name="Salva-Serra F."/>
            <person name="Inganaes E."/>
            <person name="Molin K."/>
            <person name="Cumsille A."/>
            <person name="Undabarrena A."/>
            <person name="Couve E."/>
            <person name="Moore E.R.B."/>
            <person name="Gomila M."/>
            <person name="Camara B."/>
        </authorList>
    </citation>
    <scope>NUCLEOTIDE SEQUENCE [LARGE SCALE GENOMIC DNA]</scope>
    <source>
        <strain evidence="3 4">CCUG 69366</strain>
    </source>
</reference>
<dbReference type="EMBL" id="PTJO01000003">
    <property type="protein sequence ID" value="RNE49285.1"/>
    <property type="molecule type" value="Genomic_DNA"/>
</dbReference>
<dbReference type="SMART" id="SM00474">
    <property type="entry name" value="35EXOc"/>
    <property type="match status" value="1"/>
</dbReference>
<proteinExistence type="predicted"/>
<name>A0A3M8K922_9CORY</name>
<dbReference type="PROSITE" id="PS50967">
    <property type="entry name" value="HRDC"/>
    <property type="match status" value="1"/>
</dbReference>
<dbReference type="PANTHER" id="PTHR47649:SF1">
    <property type="entry name" value="RIBONUCLEASE D"/>
    <property type="match status" value="1"/>
</dbReference>
<dbReference type="OrthoDB" id="144122at2"/>
<dbReference type="PANTHER" id="PTHR47649">
    <property type="entry name" value="RIBONUCLEASE D"/>
    <property type="match status" value="1"/>
</dbReference>
<dbReference type="Pfam" id="PF00570">
    <property type="entry name" value="HRDC"/>
    <property type="match status" value="1"/>
</dbReference>
<dbReference type="SUPFAM" id="SSF47819">
    <property type="entry name" value="HRDC-like"/>
    <property type="match status" value="1"/>
</dbReference>
<dbReference type="SUPFAM" id="SSF53098">
    <property type="entry name" value="Ribonuclease H-like"/>
    <property type="match status" value="1"/>
</dbReference>
<dbReference type="Proteomes" id="UP000266975">
    <property type="component" value="Unassembled WGS sequence"/>
</dbReference>
<keyword evidence="4" id="KW-1185">Reference proteome</keyword>
<dbReference type="InterPro" id="IPR036397">
    <property type="entry name" value="RNaseH_sf"/>
</dbReference>
<evidence type="ECO:0000313" key="4">
    <source>
        <dbReference type="Proteomes" id="UP000266975"/>
    </source>
</evidence>
<dbReference type="Gene3D" id="3.30.420.10">
    <property type="entry name" value="Ribonuclease H-like superfamily/Ribonuclease H"/>
    <property type="match status" value="1"/>
</dbReference>
<feature type="region of interest" description="Disordered" evidence="1">
    <location>
        <begin position="299"/>
        <end position="320"/>
    </location>
</feature>
<dbReference type="Pfam" id="PF18305">
    <property type="entry name" value="DNA_pol_A_exoN"/>
    <property type="match status" value="1"/>
</dbReference>
<dbReference type="InterPro" id="IPR051086">
    <property type="entry name" value="RNase_D-like"/>
</dbReference>
<dbReference type="GO" id="GO:0000166">
    <property type="term" value="F:nucleotide binding"/>
    <property type="evidence" value="ECO:0007669"/>
    <property type="project" value="InterPro"/>
</dbReference>
<dbReference type="InterPro" id="IPR002121">
    <property type="entry name" value="HRDC_dom"/>
</dbReference>
<evidence type="ECO:0000256" key="1">
    <source>
        <dbReference type="SAM" id="MobiDB-lite"/>
    </source>
</evidence>